<sequence length="235" mass="25454">MRRIGAALASLAALGLAGGAALAETVKADVPRLISPTGATYAVPVTTMKGARYVHTMHQQYDFSCGSAAVATLLTHHYGFKASEEQVFQHMFERGDQAKIRQEGFSMLDMKQYLDAMGFPSAGVEARLDQLVQANVPAIALINENGYSHFVVIKGVREDAVVLGDPATGTRVLSREDFGKYWTNGILLVVMGRVELARFNRAEDWSIRPRAPMGRGVGQGGLADVLLFRPGPNDF</sequence>
<dbReference type="CDD" id="cd02423">
    <property type="entry name" value="Peptidase_C39G"/>
    <property type="match status" value="1"/>
</dbReference>
<dbReference type="AlphaFoldDB" id="A0A4S4AY50"/>
<dbReference type="Pfam" id="PF03412">
    <property type="entry name" value="Peptidase_C39"/>
    <property type="match status" value="1"/>
</dbReference>
<dbReference type="Proteomes" id="UP000307956">
    <property type="component" value="Unassembled WGS sequence"/>
</dbReference>
<dbReference type="EMBL" id="SSOD01000003">
    <property type="protein sequence ID" value="THF63542.1"/>
    <property type="molecule type" value="Genomic_DNA"/>
</dbReference>
<comment type="caution">
    <text evidence="3">The sequence shown here is derived from an EMBL/GenBank/DDBJ whole genome shotgun (WGS) entry which is preliminary data.</text>
</comment>
<evidence type="ECO:0000313" key="4">
    <source>
        <dbReference type="Proteomes" id="UP000307956"/>
    </source>
</evidence>
<dbReference type="GO" id="GO:0016020">
    <property type="term" value="C:membrane"/>
    <property type="evidence" value="ECO:0007669"/>
    <property type="project" value="InterPro"/>
</dbReference>
<accession>A0A4S4AY50</accession>
<organism evidence="3 4">
    <name type="scientific">Pseudothauera rhizosphaerae</name>
    <dbReference type="NCBI Taxonomy" id="2565932"/>
    <lineage>
        <taxon>Bacteria</taxon>
        <taxon>Pseudomonadati</taxon>
        <taxon>Pseudomonadota</taxon>
        <taxon>Betaproteobacteria</taxon>
        <taxon>Rhodocyclales</taxon>
        <taxon>Zoogloeaceae</taxon>
        <taxon>Pseudothauera</taxon>
    </lineage>
</organism>
<feature type="domain" description="Peptidase C39" evidence="2">
    <location>
        <begin position="59"/>
        <end position="189"/>
    </location>
</feature>
<dbReference type="Gene3D" id="3.90.70.10">
    <property type="entry name" value="Cysteine proteinases"/>
    <property type="match status" value="1"/>
</dbReference>
<feature type="chain" id="PRO_5020721472" evidence="1">
    <location>
        <begin position="24"/>
        <end position="235"/>
    </location>
</feature>
<dbReference type="InterPro" id="IPR005074">
    <property type="entry name" value="Peptidase_C39"/>
</dbReference>
<dbReference type="OrthoDB" id="13401at2"/>
<evidence type="ECO:0000313" key="3">
    <source>
        <dbReference type="EMBL" id="THF63542.1"/>
    </source>
</evidence>
<dbReference type="GO" id="GO:0005524">
    <property type="term" value="F:ATP binding"/>
    <property type="evidence" value="ECO:0007669"/>
    <property type="project" value="InterPro"/>
</dbReference>
<dbReference type="GO" id="GO:0006508">
    <property type="term" value="P:proteolysis"/>
    <property type="evidence" value="ECO:0007669"/>
    <property type="project" value="InterPro"/>
</dbReference>
<gene>
    <name evidence="3" type="ORF">E6O51_04765</name>
</gene>
<protein>
    <submittedName>
        <fullName evidence="3">Peptidase C39</fullName>
    </submittedName>
</protein>
<proteinExistence type="predicted"/>
<reference evidence="3 4" key="1">
    <citation type="submission" date="2019-04" db="EMBL/GenBank/DDBJ databases">
        <title>Azoarcus rhizosphaerae sp. nov. isolated from rhizosphere of Ficus religiosa.</title>
        <authorList>
            <person name="Lin S.-Y."/>
            <person name="Hameed A."/>
            <person name="Hsu Y.-H."/>
            <person name="Young C.-C."/>
        </authorList>
    </citation>
    <scope>NUCLEOTIDE SEQUENCE [LARGE SCALE GENOMIC DNA]</scope>
    <source>
        <strain evidence="3 4">CC-YHH848</strain>
    </source>
</reference>
<name>A0A4S4AY50_9RHOO</name>
<dbReference type="PROSITE" id="PS50990">
    <property type="entry name" value="PEPTIDASE_C39"/>
    <property type="match status" value="1"/>
</dbReference>
<dbReference type="GO" id="GO:0008233">
    <property type="term" value="F:peptidase activity"/>
    <property type="evidence" value="ECO:0007669"/>
    <property type="project" value="InterPro"/>
</dbReference>
<evidence type="ECO:0000259" key="2">
    <source>
        <dbReference type="PROSITE" id="PS50990"/>
    </source>
</evidence>
<keyword evidence="4" id="KW-1185">Reference proteome</keyword>
<feature type="signal peptide" evidence="1">
    <location>
        <begin position="1"/>
        <end position="23"/>
    </location>
</feature>
<keyword evidence="1" id="KW-0732">Signal</keyword>
<evidence type="ECO:0000256" key="1">
    <source>
        <dbReference type="SAM" id="SignalP"/>
    </source>
</evidence>